<evidence type="ECO:0000256" key="1">
    <source>
        <dbReference type="SAM" id="MobiDB-lite"/>
    </source>
</evidence>
<name>A0A392QZ36_9FABA</name>
<feature type="non-terminal residue" evidence="2">
    <location>
        <position position="55"/>
    </location>
</feature>
<dbReference type="AlphaFoldDB" id="A0A392QZ36"/>
<feature type="compositionally biased region" description="Acidic residues" evidence="1">
    <location>
        <begin position="1"/>
        <end position="10"/>
    </location>
</feature>
<organism evidence="2 3">
    <name type="scientific">Trifolium medium</name>
    <dbReference type="NCBI Taxonomy" id="97028"/>
    <lineage>
        <taxon>Eukaryota</taxon>
        <taxon>Viridiplantae</taxon>
        <taxon>Streptophyta</taxon>
        <taxon>Embryophyta</taxon>
        <taxon>Tracheophyta</taxon>
        <taxon>Spermatophyta</taxon>
        <taxon>Magnoliopsida</taxon>
        <taxon>eudicotyledons</taxon>
        <taxon>Gunneridae</taxon>
        <taxon>Pentapetalae</taxon>
        <taxon>rosids</taxon>
        <taxon>fabids</taxon>
        <taxon>Fabales</taxon>
        <taxon>Fabaceae</taxon>
        <taxon>Papilionoideae</taxon>
        <taxon>50 kb inversion clade</taxon>
        <taxon>NPAAA clade</taxon>
        <taxon>Hologalegina</taxon>
        <taxon>IRL clade</taxon>
        <taxon>Trifolieae</taxon>
        <taxon>Trifolium</taxon>
    </lineage>
</organism>
<protein>
    <submittedName>
        <fullName evidence="2">Uncharacterized protein</fullName>
    </submittedName>
</protein>
<proteinExistence type="predicted"/>
<evidence type="ECO:0000313" key="2">
    <source>
        <dbReference type="EMBL" id="MCI29239.1"/>
    </source>
</evidence>
<dbReference type="Proteomes" id="UP000265520">
    <property type="component" value="Unassembled WGS sequence"/>
</dbReference>
<reference evidence="2 3" key="1">
    <citation type="journal article" date="2018" name="Front. Plant Sci.">
        <title>Red Clover (Trifolium pratense) and Zigzag Clover (T. medium) - A Picture of Genomic Similarities and Differences.</title>
        <authorList>
            <person name="Dluhosova J."/>
            <person name="Istvanek J."/>
            <person name="Nedelnik J."/>
            <person name="Repkova J."/>
        </authorList>
    </citation>
    <scope>NUCLEOTIDE SEQUENCE [LARGE SCALE GENOMIC DNA]</scope>
    <source>
        <strain evidence="3">cv. 10/8</strain>
        <tissue evidence="2">Leaf</tissue>
    </source>
</reference>
<sequence>FNMADIDESVDGGVDSNDVRSSDGHTYDDEESNYSISSGHDTGNDDDDESDDDDD</sequence>
<feature type="region of interest" description="Disordered" evidence="1">
    <location>
        <begin position="1"/>
        <end position="55"/>
    </location>
</feature>
<comment type="caution">
    <text evidence="2">The sequence shown here is derived from an EMBL/GenBank/DDBJ whole genome shotgun (WGS) entry which is preliminary data.</text>
</comment>
<feature type="non-terminal residue" evidence="2">
    <location>
        <position position="1"/>
    </location>
</feature>
<keyword evidence="3" id="KW-1185">Reference proteome</keyword>
<dbReference type="EMBL" id="LXQA010171214">
    <property type="protein sequence ID" value="MCI29239.1"/>
    <property type="molecule type" value="Genomic_DNA"/>
</dbReference>
<feature type="compositionally biased region" description="Acidic residues" evidence="1">
    <location>
        <begin position="44"/>
        <end position="55"/>
    </location>
</feature>
<accession>A0A392QZ36</accession>
<evidence type="ECO:0000313" key="3">
    <source>
        <dbReference type="Proteomes" id="UP000265520"/>
    </source>
</evidence>
<feature type="compositionally biased region" description="Basic and acidic residues" evidence="1">
    <location>
        <begin position="17"/>
        <end position="27"/>
    </location>
</feature>